<accession>A0AAE0IK25</accession>
<feature type="region of interest" description="Disordered" evidence="6">
    <location>
        <begin position="389"/>
        <end position="412"/>
    </location>
</feature>
<evidence type="ECO:0000259" key="8">
    <source>
        <dbReference type="Pfam" id="PF07976"/>
    </source>
</evidence>
<dbReference type="AlphaFoldDB" id="A0AAE0IK25"/>
<proteinExistence type="inferred from homology"/>
<evidence type="ECO:0000313" key="10">
    <source>
        <dbReference type="Proteomes" id="UP001283341"/>
    </source>
</evidence>
<keyword evidence="5" id="KW-0560">Oxidoreductase</keyword>
<dbReference type="Gene3D" id="3.30.70.2450">
    <property type="match status" value="1"/>
</dbReference>
<dbReference type="Pfam" id="PF07976">
    <property type="entry name" value="Phe_hydrox_dim"/>
    <property type="match status" value="1"/>
</dbReference>
<evidence type="ECO:0000256" key="5">
    <source>
        <dbReference type="ARBA" id="ARBA00023002"/>
    </source>
</evidence>
<keyword evidence="3" id="KW-0285">Flavoprotein</keyword>
<comment type="caution">
    <text evidence="9">The sequence shown here is derived from an EMBL/GenBank/DDBJ whole genome shotgun (WGS) entry which is preliminary data.</text>
</comment>
<comment type="cofactor">
    <cofactor evidence="1">
        <name>FAD</name>
        <dbReference type="ChEBI" id="CHEBI:57692"/>
    </cofactor>
</comment>
<gene>
    <name evidence="9" type="ORF">B0H66DRAFT_617176</name>
</gene>
<evidence type="ECO:0000313" key="9">
    <source>
        <dbReference type="EMBL" id="KAK3326232.1"/>
    </source>
</evidence>
<dbReference type="GO" id="GO:0016709">
    <property type="term" value="F:oxidoreductase activity, acting on paired donors, with incorporation or reduction of molecular oxygen, NAD(P)H as one donor, and incorporation of one atom of oxygen"/>
    <property type="evidence" value="ECO:0007669"/>
    <property type="project" value="UniProtKB-ARBA"/>
</dbReference>
<reference evidence="9" key="1">
    <citation type="journal article" date="2023" name="Mol. Phylogenet. Evol.">
        <title>Genome-scale phylogeny and comparative genomics of the fungal order Sordariales.</title>
        <authorList>
            <person name="Hensen N."/>
            <person name="Bonometti L."/>
            <person name="Westerberg I."/>
            <person name="Brannstrom I.O."/>
            <person name="Guillou S."/>
            <person name="Cros-Aarteil S."/>
            <person name="Calhoun S."/>
            <person name="Haridas S."/>
            <person name="Kuo A."/>
            <person name="Mondo S."/>
            <person name="Pangilinan J."/>
            <person name="Riley R."/>
            <person name="LaButti K."/>
            <person name="Andreopoulos B."/>
            <person name="Lipzen A."/>
            <person name="Chen C."/>
            <person name="Yan M."/>
            <person name="Daum C."/>
            <person name="Ng V."/>
            <person name="Clum A."/>
            <person name="Steindorff A."/>
            <person name="Ohm R.A."/>
            <person name="Martin F."/>
            <person name="Silar P."/>
            <person name="Natvig D.O."/>
            <person name="Lalanne C."/>
            <person name="Gautier V."/>
            <person name="Ament-Velasquez S.L."/>
            <person name="Kruys A."/>
            <person name="Hutchinson M.I."/>
            <person name="Powell A.J."/>
            <person name="Barry K."/>
            <person name="Miller A.N."/>
            <person name="Grigoriev I.V."/>
            <person name="Debuchy R."/>
            <person name="Gladieux P."/>
            <person name="Hiltunen Thoren M."/>
            <person name="Johannesson H."/>
        </authorList>
    </citation>
    <scope>NUCLEOTIDE SEQUENCE</scope>
    <source>
        <strain evidence="9">CBS 118394</strain>
    </source>
</reference>
<dbReference type="GO" id="GO:0071949">
    <property type="term" value="F:FAD binding"/>
    <property type="evidence" value="ECO:0007669"/>
    <property type="project" value="InterPro"/>
</dbReference>
<dbReference type="Gene3D" id="3.40.30.120">
    <property type="match status" value="1"/>
</dbReference>
<name>A0AAE0IK25_9PEZI</name>
<dbReference type="InterPro" id="IPR050641">
    <property type="entry name" value="RIFMO-like"/>
</dbReference>
<dbReference type="InterPro" id="IPR012941">
    <property type="entry name" value="Phe_hydrox_C_dim_dom"/>
</dbReference>
<sequence>MHDCDVLIVGAGPVGTVLALELALQNISFRIIDKSPVRSDKSRALVVQPRTLELLNRHGDVHKLSARGQLTYAARSYVDKKPVTTLRFDDVGPVDTEFPLPLMVSQAETELFLDDCLAKFGAAVERPIAARSIVQDDTGVTATLEGPDGVNEIIRSRYVVGCDGAHSVVRHAAVNLTFEGAAYPQDFILCDAYLCDSNIPLVHFSVYFGNGMLAILPMANGLVRLVGSGNLREIPVGKDPTLDQVQALLTDFTPLGSGTLYDPIWLTRFRLHHRGVKKYRDGRLFVAGDAAHIHSPAGGQGMNTGIQDAINLGWKLASVLQGTDQIFSFSSSMQYLFIRLRNFVLPWVLPWLVSSQSRRRRMYDFVSEFKITYRNSPIVGTAEDFGGPVAGGDRLPDGSLKENTTLPGGEEETTRVHHLCRGWGYHVLLFAGTGEGKAATRVAILDEVRNKTQVLLKGDIKTHIIHVSGNSPSSGADSDPEYMDVHAAVHAQFGFSKEPGYVFVRPDGYIAHIGTLSKSDELFKFWQKFFG</sequence>
<keyword evidence="4" id="KW-0274">FAD</keyword>
<dbReference type="PANTHER" id="PTHR43004">
    <property type="entry name" value="TRK SYSTEM POTASSIUM UPTAKE PROTEIN"/>
    <property type="match status" value="1"/>
</dbReference>
<evidence type="ECO:0000259" key="7">
    <source>
        <dbReference type="Pfam" id="PF01494"/>
    </source>
</evidence>
<dbReference type="PRINTS" id="PR00420">
    <property type="entry name" value="RNGMNOXGNASE"/>
</dbReference>
<evidence type="ECO:0000256" key="6">
    <source>
        <dbReference type="SAM" id="MobiDB-lite"/>
    </source>
</evidence>
<keyword evidence="10" id="KW-1185">Reference proteome</keyword>
<organism evidence="9 10">
    <name type="scientific">Apodospora peruviana</name>
    <dbReference type="NCBI Taxonomy" id="516989"/>
    <lineage>
        <taxon>Eukaryota</taxon>
        <taxon>Fungi</taxon>
        <taxon>Dikarya</taxon>
        <taxon>Ascomycota</taxon>
        <taxon>Pezizomycotina</taxon>
        <taxon>Sordariomycetes</taxon>
        <taxon>Sordariomycetidae</taxon>
        <taxon>Sordariales</taxon>
        <taxon>Lasiosphaeriaceae</taxon>
        <taxon>Apodospora</taxon>
    </lineage>
</organism>
<dbReference type="SUPFAM" id="SSF52833">
    <property type="entry name" value="Thioredoxin-like"/>
    <property type="match status" value="1"/>
</dbReference>
<dbReference type="SUPFAM" id="SSF51905">
    <property type="entry name" value="FAD/NAD(P)-binding domain"/>
    <property type="match status" value="1"/>
</dbReference>
<feature type="domain" description="Phenol hydroxylase-like C-terminal dimerisation" evidence="8">
    <location>
        <begin position="480"/>
        <end position="530"/>
    </location>
</feature>
<evidence type="ECO:0000256" key="3">
    <source>
        <dbReference type="ARBA" id="ARBA00022630"/>
    </source>
</evidence>
<dbReference type="PANTHER" id="PTHR43004:SF19">
    <property type="entry name" value="BINDING MONOOXYGENASE, PUTATIVE (JCVI)-RELATED"/>
    <property type="match status" value="1"/>
</dbReference>
<reference evidence="9" key="2">
    <citation type="submission" date="2023-06" db="EMBL/GenBank/DDBJ databases">
        <authorList>
            <consortium name="Lawrence Berkeley National Laboratory"/>
            <person name="Haridas S."/>
            <person name="Hensen N."/>
            <person name="Bonometti L."/>
            <person name="Westerberg I."/>
            <person name="Brannstrom I.O."/>
            <person name="Guillou S."/>
            <person name="Cros-Aarteil S."/>
            <person name="Calhoun S."/>
            <person name="Kuo A."/>
            <person name="Mondo S."/>
            <person name="Pangilinan J."/>
            <person name="Riley R."/>
            <person name="Labutti K."/>
            <person name="Andreopoulos B."/>
            <person name="Lipzen A."/>
            <person name="Chen C."/>
            <person name="Yanf M."/>
            <person name="Daum C."/>
            <person name="Ng V."/>
            <person name="Clum A."/>
            <person name="Steindorff A."/>
            <person name="Ohm R."/>
            <person name="Martin F."/>
            <person name="Silar P."/>
            <person name="Natvig D."/>
            <person name="Lalanne C."/>
            <person name="Gautier V."/>
            <person name="Ament-Velasquez S.L."/>
            <person name="Kruys A."/>
            <person name="Hutchinson M.I."/>
            <person name="Powell A.J."/>
            <person name="Barry K."/>
            <person name="Miller A.N."/>
            <person name="Grigoriev I.V."/>
            <person name="Debuchy R."/>
            <person name="Gladieux P."/>
            <person name="Thoren M.H."/>
            <person name="Johannesson H."/>
        </authorList>
    </citation>
    <scope>NUCLEOTIDE SEQUENCE</scope>
    <source>
        <strain evidence="9">CBS 118394</strain>
    </source>
</reference>
<protein>
    <submittedName>
        <fullName evidence="9">FAD binding domain-containing protein</fullName>
    </submittedName>
</protein>
<dbReference type="InterPro" id="IPR036249">
    <property type="entry name" value="Thioredoxin-like_sf"/>
</dbReference>
<comment type="similarity">
    <text evidence="2">Belongs to the PheA/TfdB FAD monooxygenase family.</text>
</comment>
<feature type="domain" description="FAD-binding" evidence="7">
    <location>
        <begin position="3"/>
        <end position="323"/>
    </location>
</feature>
<dbReference type="Gene3D" id="3.50.50.60">
    <property type="entry name" value="FAD/NAD(P)-binding domain"/>
    <property type="match status" value="1"/>
</dbReference>
<evidence type="ECO:0000256" key="4">
    <source>
        <dbReference type="ARBA" id="ARBA00022827"/>
    </source>
</evidence>
<dbReference type="Proteomes" id="UP001283341">
    <property type="component" value="Unassembled WGS sequence"/>
</dbReference>
<dbReference type="InterPro" id="IPR002938">
    <property type="entry name" value="FAD-bd"/>
</dbReference>
<evidence type="ECO:0000256" key="1">
    <source>
        <dbReference type="ARBA" id="ARBA00001974"/>
    </source>
</evidence>
<evidence type="ECO:0000256" key="2">
    <source>
        <dbReference type="ARBA" id="ARBA00007801"/>
    </source>
</evidence>
<dbReference type="InterPro" id="IPR036188">
    <property type="entry name" value="FAD/NAD-bd_sf"/>
</dbReference>
<dbReference type="EMBL" id="JAUEDM010000002">
    <property type="protein sequence ID" value="KAK3326232.1"/>
    <property type="molecule type" value="Genomic_DNA"/>
</dbReference>
<dbReference type="Pfam" id="PF01494">
    <property type="entry name" value="FAD_binding_3"/>
    <property type="match status" value="1"/>
</dbReference>